<organism evidence="2 3">
    <name type="scientific">Pedobacter steynii</name>
    <dbReference type="NCBI Taxonomy" id="430522"/>
    <lineage>
        <taxon>Bacteria</taxon>
        <taxon>Pseudomonadati</taxon>
        <taxon>Bacteroidota</taxon>
        <taxon>Sphingobacteriia</taxon>
        <taxon>Sphingobacteriales</taxon>
        <taxon>Sphingobacteriaceae</taxon>
        <taxon>Pedobacter</taxon>
    </lineage>
</organism>
<keyword evidence="1" id="KW-0732">Signal</keyword>
<keyword evidence="3" id="KW-1185">Reference proteome</keyword>
<dbReference type="Proteomes" id="UP000183200">
    <property type="component" value="Unassembled WGS sequence"/>
</dbReference>
<sequence length="158" mass="16741">MKIIPMMCFALILFGGTSLKAQGVFDKIDKALSKVDKASNAADRTKGTGDKILGFFSKKKKTTDPAAPVSGGTTITLNGVDFMTLKAVNENIQKCTGVESTKIKFSAAGSTIDVQHTGSSEELLKLIQKSGAKDTFADKNLEGLEDGKIAVTVLKKKP</sequence>
<dbReference type="RefSeq" id="WP_074612655.1">
    <property type="nucleotide sequence ID" value="NZ_FNGY01000015.1"/>
</dbReference>
<dbReference type="EMBL" id="FNGY01000015">
    <property type="protein sequence ID" value="SDO48768.1"/>
    <property type="molecule type" value="Genomic_DNA"/>
</dbReference>
<name>A0A1H0JYA4_9SPHI</name>
<proteinExistence type="predicted"/>
<dbReference type="STRING" id="430522.BFS30_22595"/>
<evidence type="ECO:0000256" key="1">
    <source>
        <dbReference type="SAM" id="SignalP"/>
    </source>
</evidence>
<dbReference type="OrthoDB" id="761965at2"/>
<evidence type="ECO:0000313" key="2">
    <source>
        <dbReference type="EMBL" id="SDO48768.1"/>
    </source>
</evidence>
<feature type="chain" id="PRO_5010360619" evidence="1">
    <location>
        <begin position="21"/>
        <end position="158"/>
    </location>
</feature>
<accession>A0A1H0JYA4</accession>
<dbReference type="AlphaFoldDB" id="A0A1H0JYA4"/>
<reference evidence="3" key="1">
    <citation type="submission" date="2016-10" db="EMBL/GenBank/DDBJ databases">
        <authorList>
            <person name="Varghese N."/>
            <person name="Submissions S."/>
        </authorList>
    </citation>
    <scope>NUCLEOTIDE SEQUENCE [LARGE SCALE GENOMIC DNA]</scope>
    <source>
        <strain evidence="3">DSM 19110</strain>
    </source>
</reference>
<protein>
    <submittedName>
        <fullName evidence="2">Uncharacterized protein</fullName>
    </submittedName>
</protein>
<evidence type="ECO:0000313" key="3">
    <source>
        <dbReference type="Proteomes" id="UP000183200"/>
    </source>
</evidence>
<feature type="signal peptide" evidence="1">
    <location>
        <begin position="1"/>
        <end position="20"/>
    </location>
</feature>
<gene>
    <name evidence="2" type="ORF">SAMN05421820_115116</name>
</gene>